<evidence type="ECO:0000313" key="1">
    <source>
        <dbReference type="EMBL" id="KKN69063.1"/>
    </source>
</evidence>
<sequence length="68" mass="7844">MPCLPHREGINRHLELLDKAIICTCPDVDTRRDAAIYLALAVLANTWKLGKKEIETRLRFELSRKETP</sequence>
<comment type="caution">
    <text evidence="1">The sequence shown here is derived from an EMBL/GenBank/DDBJ whole genome shotgun (WGS) entry which is preliminary data.</text>
</comment>
<protein>
    <submittedName>
        <fullName evidence="1">Uncharacterized protein</fullName>
    </submittedName>
</protein>
<reference evidence="1" key="1">
    <citation type="journal article" date="2015" name="Nature">
        <title>Complex archaea that bridge the gap between prokaryotes and eukaryotes.</title>
        <authorList>
            <person name="Spang A."/>
            <person name="Saw J.H."/>
            <person name="Jorgensen S.L."/>
            <person name="Zaremba-Niedzwiedzka K."/>
            <person name="Martijn J."/>
            <person name="Lind A.E."/>
            <person name="van Eijk R."/>
            <person name="Schleper C."/>
            <person name="Guy L."/>
            <person name="Ettema T.J."/>
        </authorList>
    </citation>
    <scope>NUCLEOTIDE SEQUENCE</scope>
</reference>
<dbReference type="EMBL" id="LAZR01000434">
    <property type="protein sequence ID" value="KKN69063.1"/>
    <property type="molecule type" value="Genomic_DNA"/>
</dbReference>
<name>A0A0F9VTH5_9ZZZZ</name>
<proteinExistence type="predicted"/>
<organism evidence="1">
    <name type="scientific">marine sediment metagenome</name>
    <dbReference type="NCBI Taxonomy" id="412755"/>
    <lineage>
        <taxon>unclassified sequences</taxon>
        <taxon>metagenomes</taxon>
        <taxon>ecological metagenomes</taxon>
    </lineage>
</organism>
<dbReference type="AlphaFoldDB" id="A0A0F9VTH5"/>
<accession>A0A0F9VTH5</accession>
<gene>
    <name evidence="1" type="ORF">LCGC14_0445350</name>
</gene>